<gene>
    <name evidence="1" type="ORF">COY29_01450</name>
</gene>
<organism evidence="1 2">
    <name type="scientific">Candidatus Woesebacteria bacterium CG_4_10_14_0_2_um_filter_39_14</name>
    <dbReference type="NCBI Taxonomy" id="1975054"/>
    <lineage>
        <taxon>Bacteria</taxon>
        <taxon>Candidatus Woeseibacteriota</taxon>
    </lineage>
</organism>
<proteinExistence type="predicted"/>
<accession>A0A2M7TPG8</accession>
<protein>
    <submittedName>
        <fullName evidence="1">Uncharacterized protein</fullName>
    </submittedName>
</protein>
<comment type="caution">
    <text evidence="1">The sequence shown here is derived from an EMBL/GenBank/DDBJ whole genome shotgun (WGS) entry which is preliminary data.</text>
</comment>
<sequence length="110" mass="12457">MPISFGEKRQSSWFFTKPKLGSGEHGLPEFYGIQLLLANMGISFDYGLAFPGDEHYVPNSFDFRKNSPVDDGNQFIPDIIVYRDGSTGKMRGTLWIKAPVVGVRHLTYWP</sequence>
<reference evidence="2" key="1">
    <citation type="submission" date="2017-09" db="EMBL/GenBank/DDBJ databases">
        <title>Depth-based differentiation of microbial function through sediment-hosted aquifers and enrichment of novel symbionts in the deep terrestrial subsurface.</title>
        <authorList>
            <person name="Probst A.J."/>
            <person name="Ladd B."/>
            <person name="Jarett J.K."/>
            <person name="Geller-Mcgrath D.E."/>
            <person name="Sieber C.M.K."/>
            <person name="Emerson J.B."/>
            <person name="Anantharaman K."/>
            <person name="Thomas B.C."/>
            <person name="Malmstrom R."/>
            <person name="Stieglmeier M."/>
            <person name="Klingl A."/>
            <person name="Woyke T."/>
            <person name="Ryan C.M."/>
            <person name="Banfield J.F."/>
        </authorList>
    </citation>
    <scope>NUCLEOTIDE SEQUENCE [LARGE SCALE GENOMIC DNA]</scope>
</reference>
<dbReference type="EMBL" id="PFNO01000044">
    <property type="protein sequence ID" value="PIZ49613.1"/>
    <property type="molecule type" value="Genomic_DNA"/>
</dbReference>
<name>A0A2M7TPG8_9BACT</name>
<evidence type="ECO:0000313" key="2">
    <source>
        <dbReference type="Proteomes" id="UP000229753"/>
    </source>
</evidence>
<dbReference type="AlphaFoldDB" id="A0A2M7TPG8"/>
<evidence type="ECO:0000313" key="1">
    <source>
        <dbReference type="EMBL" id="PIZ49613.1"/>
    </source>
</evidence>
<dbReference type="Proteomes" id="UP000229753">
    <property type="component" value="Unassembled WGS sequence"/>
</dbReference>